<reference evidence="1 2" key="1">
    <citation type="submission" date="2017-06" db="EMBL/GenBank/DDBJ databases">
        <authorList>
            <person name="Kim H.J."/>
            <person name="Triplett B.A."/>
        </authorList>
    </citation>
    <scope>NUCLEOTIDE SEQUENCE [LARGE SCALE GENOMIC DNA]</scope>
    <source>
        <strain evidence="1 2">DSM 8800</strain>
    </source>
</reference>
<keyword evidence="2" id="KW-1185">Reference proteome</keyword>
<evidence type="ECO:0000313" key="1">
    <source>
        <dbReference type="EMBL" id="SNR65615.1"/>
    </source>
</evidence>
<name>A0A238Y316_HALVU</name>
<proteinExistence type="predicted"/>
<dbReference type="EMBL" id="FZNQ01000029">
    <property type="protein sequence ID" value="SNR65615.1"/>
    <property type="molecule type" value="Genomic_DNA"/>
</dbReference>
<sequence length="38" mass="4349">MYMSDPERQSPVQAVDAVERALDQHQQVLAQLEEYTDG</sequence>
<accession>A0A238Y316</accession>
<dbReference type="AlphaFoldDB" id="A0A238Y316"/>
<gene>
    <name evidence="1" type="ORF">SAMN06264855_12913</name>
</gene>
<dbReference type="Proteomes" id="UP000198397">
    <property type="component" value="Unassembled WGS sequence"/>
</dbReference>
<evidence type="ECO:0000313" key="2">
    <source>
        <dbReference type="Proteomes" id="UP000198397"/>
    </source>
</evidence>
<organism evidence="1 2">
    <name type="scientific">Halorubrum vacuolatum</name>
    <name type="common">Natronobacterium vacuolatum</name>
    <dbReference type="NCBI Taxonomy" id="63740"/>
    <lineage>
        <taxon>Archaea</taxon>
        <taxon>Methanobacteriati</taxon>
        <taxon>Methanobacteriota</taxon>
        <taxon>Stenosarchaea group</taxon>
        <taxon>Halobacteria</taxon>
        <taxon>Halobacteriales</taxon>
        <taxon>Haloferacaceae</taxon>
        <taxon>Halorubrum</taxon>
    </lineage>
</organism>
<protein>
    <submittedName>
        <fullName evidence="1">Uncharacterized protein</fullName>
    </submittedName>
</protein>